<evidence type="ECO:0000313" key="1">
    <source>
        <dbReference type="EMBL" id="ASC03469.1"/>
    </source>
</evidence>
<organism evidence="1 2">
    <name type="scientific">Fusobacterium nucleatum subsp. polymorphum</name>
    <name type="common">Fusobacterium polymorphum</name>
    <dbReference type="NCBI Taxonomy" id="76857"/>
    <lineage>
        <taxon>Bacteria</taxon>
        <taxon>Fusobacteriati</taxon>
        <taxon>Fusobacteriota</taxon>
        <taxon>Fusobacteriia</taxon>
        <taxon>Fusobacteriales</taxon>
        <taxon>Fusobacteriaceae</taxon>
        <taxon>Fusobacterium</taxon>
    </lineage>
</organism>
<reference evidence="1 2" key="1">
    <citation type="submission" date="2017-06" db="EMBL/GenBank/DDBJ databases">
        <title>Draft genome sequence of Fusobacterium nucleatum subsp. polymorphum KCOM 1260 (=ChDC F218).</title>
        <authorList>
            <person name="Kook J.-K."/>
            <person name="Park S.-N."/>
            <person name="Lim Y.K."/>
            <person name="Roh H."/>
        </authorList>
    </citation>
    <scope>NUCLEOTIDE SEQUENCE [LARGE SCALE GENOMIC DNA]</scope>
    <source>
        <strain evidence="2">KCOM 1260 (ChDC F218)</strain>
    </source>
</reference>
<accession>A0A1Z3CIM4</accession>
<keyword evidence="2" id="KW-1185">Reference proteome</keyword>
<evidence type="ECO:0008006" key="3">
    <source>
        <dbReference type="Google" id="ProtNLM"/>
    </source>
</evidence>
<name>A0A1Z3CIM4_FUSNP</name>
<dbReference type="RefSeq" id="WP_088337597.1">
    <property type="nucleotide sequence ID" value="NZ_CP021934.1"/>
</dbReference>
<sequence>MNEINFKKFYPVNLEKKKDEINNFWNQIFKVVRDEKIFELIERVLKKKNLKVDEIIILLFNIKKVHDYLIHKNVELADFIMNIKFDLSEKKVKRKECMMDIYQAIVSYFNENDVELALNLFVDENINFEKEDESEIIQVYQEYSKSKKDYTLFLYDETVKAIKNNMLKDTLDRLFISEEREVFLDIMNKVLFDIVYFVKLEKDYINKILADFFDRVTHEVRIESFKKVLNYYVEEYEKTDDISVCSRAIMEKIHEYLKSPHKNSPKWQWGDFTEAQIEIMRIWLVSADLEKYFSIEVKDKIRLKFWKRYIKYIKEVRYFERLKQAIVMLTDEHIFIEFGEKGNAAYCHRKDYISFNEINRLSTNSKLKDRDEAVFFIPHSGNWEIKLKTRLYELGYRVKIWR</sequence>
<dbReference type="EMBL" id="CP021934">
    <property type="protein sequence ID" value="ASC03469.1"/>
    <property type="molecule type" value="Genomic_DNA"/>
</dbReference>
<gene>
    <name evidence="1" type="ORF">CBG50_09350</name>
</gene>
<dbReference type="Proteomes" id="UP000196759">
    <property type="component" value="Chromosome"/>
</dbReference>
<evidence type="ECO:0000313" key="2">
    <source>
        <dbReference type="Proteomes" id="UP000196759"/>
    </source>
</evidence>
<dbReference type="AlphaFoldDB" id="A0A1Z3CIM4"/>
<protein>
    <recommendedName>
        <fullName evidence="3">Zorya protein ZorC EH domain-containing protein</fullName>
    </recommendedName>
</protein>
<proteinExistence type="predicted"/>